<comment type="caution">
    <text evidence="2">The sequence shown here is derived from an EMBL/GenBank/DDBJ whole genome shotgun (WGS) entry which is preliminary data.</text>
</comment>
<dbReference type="AlphaFoldDB" id="A0A2P2DFV8"/>
<feature type="domain" description="N-acetylmuramoyl-L-alanine amidase" evidence="1">
    <location>
        <begin position="314"/>
        <end position="444"/>
    </location>
</feature>
<dbReference type="InterPro" id="IPR036505">
    <property type="entry name" value="Amidase/PGRP_sf"/>
</dbReference>
<keyword evidence="3" id="KW-1185">Reference proteome</keyword>
<dbReference type="SMART" id="SM00644">
    <property type="entry name" value="Ami_2"/>
    <property type="match status" value="1"/>
</dbReference>
<accession>A0A2P2DFV8</accession>
<keyword evidence="2" id="KW-0449">Lipoprotein</keyword>
<proteinExistence type="predicted"/>
<evidence type="ECO:0000259" key="1">
    <source>
        <dbReference type="SMART" id="SM00644"/>
    </source>
</evidence>
<name>A0A2P2DFV8_9LEPT</name>
<dbReference type="Pfam" id="PF01510">
    <property type="entry name" value="Amidase_2"/>
    <property type="match status" value="2"/>
</dbReference>
<dbReference type="InterPro" id="IPR002502">
    <property type="entry name" value="Amidase_domain"/>
</dbReference>
<protein>
    <submittedName>
        <fullName evidence="2">Lipoprotein</fullName>
    </submittedName>
</protein>
<dbReference type="Gene3D" id="3.40.80.10">
    <property type="entry name" value="Peptidoglycan recognition protein-like"/>
    <property type="match status" value="1"/>
</dbReference>
<dbReference type="CDD" id="cd06583">
    <property type="entry name" value="PGRP"/>
    <property type="match status" value="1"/>
</dbReference>
<reference evidence="3" key="1">
    <citation type="journal article" date="2019" name="Microbiol. Immunol.">
        <title>Molecular and phenotypic characterization of Leptospira johnsonii sp. nov., Leptospira ellinghausenii sp. nov. and Leptospira ryugenii sp. nov. isolated from soil and water in Japan.</title>
        <authorList>
            <person name="Masuzawa T."/>
            <person name="Saito M."/>
            <person name="Nakao R."/>
            <person name="Nikaido Y."/>
            <person name="Matsumoto M."/>
            <person name="Ogawa M."/>
            <person name="Yokoyama M."/>
            <person name="Hidaka Y."/>
            <person name="Tomita J."/>
            <person name="Sakakibara K."/>
            <person name="Suzuki K."/>
            <person name="Yasuda S."/>
            <person name="Sato H."/>
            <person name="Yamaguchi M."/>
            <person name="Yoshida S.I."/>
            <person name="Koizumi N."/>
            <person name="Kawamura Y."/>
        </authorList>
    </citation>
    <scope>NUCLEOTIDE SEQUENCE [LARGE SCALE GENOMIC DNA]</scope>
    <source>
        <strain evidence="3">E18</strain>
    </source>
</reference>
<evidence type="ECO:0000313" key="2">
    <source>
        <dbReference type="EMBL" id="GBF43489.1"/>
    </source>
</evidence>
<gene>
    <name evidence="2" type="ORF">LPTSP2_27900</name>
</gene>
<dbReference type="GO" id="GO:0008745">
    <property type="term" value="F:N-acetylmuramoyl-L-alanine amidase activity"/>
    <property type="evidence" value="ECO:0007669"/>
    <property type="project" value="InterPro"/>
</dbReference>
<evidence type="ECO:0000313" key="3">
    <source>
        <dbReference type="Proteomes" id="UP000245206"/>
    </source>
</evidence>
<dbReference type="Proteomes" id="UP000245206">
    <property type="component" value="Unassembled WGS sequence"/>
</dbReference>
<dbReference type="SUPFAM" id="SSF55846">
    <property type="entry name" value="N-acetylmuramoyl-L-alanine amidase-like"/>
    <property type="match status" value="2"/>
</dbReference>
<organism evidence="2 3">
    <name type="scientific">Leptospira ellinghausenii</name>
    <dbReference type="NCBI Taxonomy" id="1917822"/>
    <lineage>
        <taxon>Bacteria</taxon>
        <taxon>Pseudomonadati</taxon>
        <taxon>Spirochaetota</taxon>
        <taxon>Spirochaetia</taxon>
        <taxon>Leptospirales</taxon>
        <taxon>Leptospiraceae</taxon>
        <taxon>Leptospira</taxon>
    </lineage>
</organism>
<sequence length="494" mass="56850">MFTPGPQFTPCMETAVKAKHLRENFKKRFRESRNGVCGSKSHFLQLDLNPLCQNLVKISLIFLISTGCSRFFVRTPNFASIQIPNLIPFSEAEGIKKDQWQKLAKPRDQNLISAIILHNSGKRKFSDFFRLSVENQFLFHLYIDSNGTIYGDPMFLTREWTASPGIDTESIHIVYEGTQETLYNQNKQREVLQKTIQYLAESLYIPKSNFDIISKKGIFTHNQAKRRFGGFVDFSPCGSELALNQILKEIGGTFYEEDDWKDRFVTGWVLKKENKDLLKESFHPTNGRGITKAEKIIFSQIEKTDKGFTPEEYRVKYTFRGKIKPSCVVLHYTAIPDYFRSLRTLEARNLTASIMVDNNGKAYQLVDVIEDRAAAATGTNDNCIQIEIVAKDTEELLKQPEQIQKVKDLVLELTSKYKIPLSNERLEDLSGVFSHTQAKKKWGGSIFLNAKDFDPGEEYMELILNSIGGKYFPEPEWKNRSAMDWAILYRNFQP</sequence>
<dbReference type="GO" id="GO:0009253">
    <property type="term" value="P:peptidoglycan catabolic process"/>
    <property type="evidence" value="ECO:0007669"/>
    <property type="project" value="InterPro"/>
</dbReference>
<dbReference type="EMBL" id="BFAZ01000009">
    <property type="protein sequence ID" value="GBF43489.1"/>
    <property type="molecule type" value="Genomic_DNA"/>
</dbReference>